<keyword evidence="5" id="KW-0805">Transcription regulation</keyword>
<reference evidence="12" key="1">
    <citation type="journal article" date="2019" name="Int. J. Syst. Evol. Microbiol.">
        <title>The Global Catalogue of Microorganisms (GCM) 10K type strain sequencing project: providing services to taxonomists for standard genome sequencing and annotation.</title>
        <authorList>
            <consortium name="The Broad Institute Genomics Platform"/>
            <consortium name="The Broad Institute Genome Sequencing Center for Infectious Disease"/>
            <person name="Wu L."/>
            <person name="Ma J."/>
        </authorList>
    </citation>
    <scope>NUCLEOTIDE SEQUENCE [LARGE SCALE GENOMIC DNA]</scope>
    <source>
        <strain evidence="12">CGMCC 1.15043</strain>
    </source>
</reference>
<sequence length="518" mass="59738">MYKVIIVDDEKLLRQGFIHMTDWTQSGFEIVGDAANGVEALALVESLHPDIVVTDIRMPVMDGIELTRILKQSYPNIQVIVLSSYNDFDYVKDTLQLGALDYILKPKMQYTDLVNAMNKAKLTNLQQSPPTRPNKPKSQSMLSFLKSLLAQPIECSVALQNKLDDFNISLQSSHLRLILVQIEYEEGDSILDDSPVNQISQTIVEDLQSKFRGGENGCCFAVNPEQVLILQNHSDPENLEWMTTILTSYDVQYWLCVSDVFSGFEEIHSVYQQLLAISNFRFYMPSGTFLQGSDYRERSTRLDLQFKLLNDFIDIQNFQGLYAHIDTVVQESMLQQRYVDPYAMRNGFIEVLYYVIHRLDEKAFDIEELHKQKLAFFKNIENSRHLDECLAISHHILMEIENQLKHKRNAQISPTIQAILDYIQQNFSEDISLQSIAHQFHLNKSYLSQLFKVQTGGNFNNYLANLRINEAKAMLRESNPNIYTVCQAIGYPNPSYFGQVFKKIVGMKPSEYSKLYHK</sequence>
<name>A0ABQ1EKE8_9BACL</name>
<evidence type="ECO:0000259" key="10">
    <source>
        <dbReference type="PROSITE" id="PS50110"/>
    </source>
</evidence>
<protein>
    <recommendedName>
        <fullName evidence="13">Response regulator</fullName>
    </recommendedName>
</protein>
<dbReference type="RefSeq" id="WP_189011109.1">
    <property type="nucleotide sequence ID" value="NZ_BMHE01000008.1"/>
</dbReference>
<keyword evidence="7" id="KW-0804">Transcription</keyword>
<dbReference type="EMBL" id="BMHE01000008">
    <property type="protein sequence ID" value="GFZ75706.1"/>
    <property type="molecule type" value="Genomic_DNA"/>
</dbReference>
<gene>
    <name evidence="11" type="ORF">GCM10008018_20950</name>
</gene>
<dbReference type="SMART" id="SM00448">
    <property type="entry name" value="REC"/>
    <property type="match status" value="1"/>
</dbReference>
<dbReference type="InterPro" id="IPR051552">
    <property type="entry name" value="HptR"/>
</dbReference>
<proteinExistence type="predicted"/>
<evidence type="ECO:0000256" key="5">
    <source>
        <dbReference type="ARBA" id="ARBA00023015"/>
    </source>
</evidence>
<evidence type="ECO:0000256" key="7">
    <source>
        <dbReference type="ARBA" id="ARBA00023163"/>
    </source>
</evidence>
<feature type="domain" description="Response regulatory" evidence="10">
    <location>
        <begin position="3"/>
        <end position="120"/>
    </location>
</feature>
<keyword evidence="4" id="KW-0902">Two-component regulatory system</keyword>
<dbReference type="PROSITE" id="PS01124">
    <property type="entry name" value="HTH_ARAC_FAMILY_2"/>
    <property type="match status" value="1"/>
</dbReference>
<comment type="subcellular location">
    <subcellularLocation>
        <location evidence="1">Cytoplasm</location>
    </subcellularLocation>
</comment>
<dbReference type="Pfam" id="PF00072">
    <property type="entry name" value="Response_reg"/>
    <property type="match status" value="1"/>
</dbReference>
<dbReference type="PROSITE" id="PS00041">
    <property type="entry name" value="HTH_ARAC_FAMILY_1"/>
    <property type="match status" value="1"/>
</dbReference>
<dbReference type="Proteomes" id="UP000615455">
    <property type="component" value="Unassembled WGS sequence"/>
</dbReference>
<evidence type="ECO:0000256" key="6">
    <source>
        <dbReference type="ARBA" id="ARBA00023125"/>
    </source>
</evidence>
<dbReference type="InterPro" id="IPR018060">
    <property type="entry name" value="HTH_AraC"/>
</dbReference>
<dbReference type="SUPFAM" id="SSF46689">
    <property type="entry name" value="Homeodomain-like"/>
    <property type="match status" value="2"/>
</dbReference>
<feature type="modified residue" description="4-aspartylphosphate" evidence="8">
    <location>
        <position position="55"/>
    </location>
</feature>
<evidence type="ECO:0000256" key="3">
    <source>
        <dbReference type="ARBA" id="ARBA00022553"/>
    </source>
</evidence>
<keyword evidence="2" id="KW-0963">Cytoplasm</keyword>
<dbReference type="CDD" id="cd17536">
    <property type="entry name" value="REC_YesN-like"/>
    <property type="match status" value="1"/>
</dbReference>
<dbReference type="PANTHER" id="PTHR42713">
    <property type="entry name" value="HISTIDINE KINASE-RELATED"/>
    <property type="match status" value="1"/>
</dbReference>
<keyword evidence="3 8" id="KW-0597">Phosphoprotein</keyword>
<dbReference type="SMART" id="SM00342">
    <property type="entry name" value="HTH_ARAC"/>
    <property type="match status" value="1"/>
</dbReference>
<dbReference type="InterPro" id="IPR001789">
    <property type="entry name" value="Sig_transdc_resp-reg_receiver"/>
</dbReference>
<evidence type="ECO:0000256" key="2">
    <source>
        <dbReference type="ARBA" id="ARBA00022490"/>
    </source>
</evidence>
<dbReference type="PANTHER" id="PTHR42713:SF3">
    <property type="entry name" value="TRANSCRIPTIONAL REGULATORY PROTEIN HPTR"/>
    <property type="match status" value="1"/>
</dbReference>
<evidence type="ECO:0000313" key="12">
    <source>
        <dbReference type="Proteomes" id="UP000615455"/>
    </source>
</evidence>
<evidence type="ECO:0000313" key="11">
    <source>
        <dbReference type="EMBL" id="GFZ75706.1"/>
    </source>
</evidence>
<evidence type="ECO:0000256" key="8">
    <source>
        <dbReference type="PROSITE-ProRule" id="PRU00169"/>
    </source>
</evidence>
<dbReference type="Gene3D" id="3.40.50.2300">
    <property type="match status" value="1"/>
</dbReference>
<organism evidence="11 12">
    <name type="scientific">Paenibacillus marchantiophytorum</name>
    <dbReference type="NCBI Taxonomy" id="1619310"/>
    <lineage>
        <taxon>Bacteria</taxon>
        <taxon>Bacillati</taxon>
        <taxon>Bacillota</taxon>
        <taxon>Bacilli</taxon>
        <taxon>Bacillales</taxon>
        <taxon>Paenibacillaceae</taxon>
        <taxon>Paenibacillus</taxon>
    </lineage>
</organism>
<dbReference type="PROSITE" id="PS50110">
    <property type="entry name" value="RESPONSE_REGULATORY"/>
    <property type="match status" value="1"/>
</dbReference>
<dbReference type="SUPFAM" id="SSF52172">
    <property type="entry name" value="CheY-like"/>
    <property type="match status" value="1"/>
</dbReference>
<evidence type="ECO:0000259" key="9">
    <source>
        <dbReference type="PROSITE" id="PS01124"/>
    </source>
</evidence>
<dbReference type="Gene3D" id="1.10.10.60">
    <property type="entry name" value="Homeodomain-like"/>
    <property type="match status" value="2"/>
</dbReference>
<evidence type="ECO:0000256" key="4">
    <source>
        <dbReference type="ARBA" id="ARBA00023012"/>
    </source>
</evidence>
<dbReference type="InterPro" id="IPR018062">
    <property type="entry name" value="HTH_AraC-typ_CS"/>
</dbReference>
<accession>A0ABQ1EKE8</accession>
<dbReference type="InterPro" id="IPR011006">
    <property type="entry name" value="CheY-like_superfamily"/>
</dbReference>
<dbReference type="InterPro" id="IPR009057">
    <property type="entry name" value="Homeodomain-like_sf"/>
</dbReference>
<comment type="caution">
    <text evidence="11">The sequence shown here is derived from an EMBL/GenBank/DDBJ whole genome shotgun (WGS) entry which is preliminary data.</text>
</comment>
<keyword evidence="12" id="KW-1185">Reference proteome</keyword>
<evidence type="ECO:0008006" key="13">
    <source>
        <dbReference type="Google" id="ProtNLM"/>
    </source>
</evidence>
<dbReference type="Pfam" id="PF12833">
    <property type="entry name" value="HTH_18"/>
    <property type="match status" value="1"/>
</dbReference>
<evidence type="ECO:0000256" key="1">
    <source>
        <dbReference type="ARBA" id="ARBA00004496"/>
    </source>
</evidence>
<keyword evidence="6" id="KW-0238">DNA-binding</keyword>
<feature type="domain" description="HTH araC/xylS-type" evidence="9">
    <location>
        <begin position="417"/>
        <end position="515"/>
    </location>
</feature>